<evidence type="ECO:0000256" key="3">
    <source>
        <dbReference type="ARBA" id="ARBA00022842"/>
    </source>
</evidence>
<dbReference type="SFLD" id="SFLDG01135">
    <property type="entry name" value="C1.5.6:_HAD__Beta-PGM__Phospha"/>
    <property type="match status" value="1"/>
</dbReference>
<organism evidence="5 6">
    <name type="scientific">Ceratodon purpureus</name>
    <name type="common">Fire moss</name>
    <name type="synonym">Dicranum purpureum</name>
    <dbReference type="NCBI Taxonomy" id="3225"/>
    <lineage>
        <taxon>Eukaryota</taxon>
        <taxon>Viridiplantae</taxon>
        <taxon>Streptophyta</taxon>
        <taxon>Embryophyta</taxon>
        <taxon>Bryophyta</taxon>
        <taxon>Bryophytina</taxon>
        <taxon>Bryopsida</taxon>
        <taxon>Dicranidae</taxon>
        <taxon>Pseudoditrichales</taxon>
        <taxon>Ditrichaceae</taxon>
        <taxon>Ceratodon</taxon>
    </lineage>
</organism>
<dbReference type="InterPro" id="IPR006439">
    <property type="entry name" value="HAD-SF_hydro_IA"/>
</dbReference>
<dbReference type="Gene3D" id="3.40.50.1000">
    <property type="entry name" value="HAD superfamily/HAD-like"/>
    <property type="match status" value="1"/>
</dbReference>
<keyword evidence="3" id="KW-0460">Magnesium</keyword>
<dbReference type="SFLD" id="SFLDG01129">
    <property type="entry name" value="C1.5:_HAD__Beta-PGM__Phosphata"/>
    <property type="match status" value="1"/>
</dbReference>
<accession>A0A8T0IAT8</accession>
<reference evidence="5" key="1">
    <citation type="submission" date="2020-06" db="EMBL/GenBank/DDBJ databases">
        <title>WGS assembly of Ceratodon purpureus strain R40.</title>
        <authorList>
            <person name="Carey S.B."/>
            <person name="Jenkins J."/>
            <person name="Shu S."/>
            <person name="Lovell J.T."/>
            <person name="Sreedasyam A."/>
            <person name="Maumus F."/>
            <person name="Tiley G.P."/>
            <person name="Fernandez-Pozo N."/>
            <person name="Barry K."/>
            <person name="Chen C."/>
            <person name="Wang M."/>
            <person name="Lipzen A."/>
            <person name="Daum C."/>
            <person name="Saski C.A."/>
            <person name="Payton A.C."/>
            <person name="Mcbreen J.C."/>
            <person name="Conrad R.E."/>
            <person name="Kollar L.M."/>
            <person name="Olsson S."/>
            <person name="Huttunen S."/>
            <person name="Landis J.B."/>
            <person name="Wickett N.J."/>
            <person name="Johnson M.G."/>
            <person name="Rensing S.A."/>
            <person name="Grimwood J."/>
            <person name="Schmutz J."/>
            <person name="Mcdaniel S.F."/>
        </authorList>
    </citation>
    <scope>NUCLEOTIDE SEQUENCE</scope>
    <source>
        <strain evidence="5">R40</strain>
    </source>
</reference>
<sequence>MSGTTDPPDTPVTNSPTVAPNMPITDSPTAAPNTTSPTAVPNETSPTAPPITVPPVAAAPPTDSSEKKADQQCNSADGKCGNGCSADGTCNKESCKCDSSCKCKCKSGKPDNCQSSNPVDCSDGTCKFSKSEDPTNVGLVTNGKCLGPALYEGPEKPECKEGDKKQECQGKKECAKKAECEKKKESDKERCPLSGNCDGSKQDSSLVLWHPNQGSPGGSPRSKIAEQKADTPGLKEILKPCAHPDNNIHKQEEHHKICSPLPQGDKLKAILFDIDGTIADSDPIHFLAFQEVLAEAGYNGGVPISHEFFIRQMSGKLNYVIAEELMPEMDEKKRIEMMDEKEARYRQLAAKDLQPIPGFLKFSEYVKKRGLRRAAVTNSPRLNAEQVIAALKIPDFFEIVVVGSECDNPKPSPDPYLKAIKFLGVEASQCFVLEDSPSGIKAGRAAGSPVVGLLTGHPGPVLRDNGASVLIQDYHDSALWIALGEEHSAYAGSQSQDSTPSTGVPPPTPVPA</sequence>
<dbReference type="OrthoDB" id="40579at2759"/>
<dbReference type="SFLD" id="SFLDS00003">
    <property type="entry name" value="Haloacid_Dehalogenase"/>
    <property type="match status" value="1"/>
</dbReference>
<dbReference type="NCBIfam" id="TIGR01509">
    <property type="entry name" value="HAD-SF-IA-v3"/>
    <property type="match status" value="1"/>
</dbReference>
<name>A0A8T0IAT8_CERPU</name>
<evidence type="ECO:0000256" key="2">
    <source>
        <dbReference type="ARBA" id="ARBA00022723"/>
    </source>
</evidence>
<dbReference type="GO" id="GO:0046872">
    <property type="term" value="F:metal ion binding"/>
    <property type="evidence" value="ECO:0007669"/>
    <property type="project" value="UniProtKB-KW"/>
</dbReference>
<comment type="caution">
    <text evidence="5">The sequence shown here is derived from an EMBL/GenBank/DDBJ whole genome shotgun (WGS) entry which is preliminary data.</text>
</comment>
<dbReference type="InterPro" id="IPR023214">
    <property type="entry name" value="HAD_sf"/>
</dbReference>
<feature type="compositionally biased region" description="Low complexity" evidence="4">
    <location>
        <begin position="27"/>
        <end position="46"/>
    </location>
</feature>
<feature type="region of interest" description="Disordered" evidence="4">
    <location>
        <begin position="153"/>
        <end position="172"/>
    </location>
</feature>
<comment type="cofactor">
    <cofactor evidence="1">
        <name>Mg(2+)</name>
        <dbReference type="ChEBI" id="CHEBI:18420"/>
    </cofactor>
</comment>
<gene>
    <name evidence="5" type="ORF">KC19_4G180100</name>
</gene>
<protein>
    <submittedName>
        <fullName evidence="5">Uncharacterized protein</fullName>
    </submittedName>
</protein>
<keyword evidence="6" id="KW-1185">Reference proteome</keyword>
<feature type="region of interest" description="Disordered" evidence="4">
    <location>
        <begin position="188"/>
        <end position="227"/>
    </location>
</feature>
<feature type="region of interest" description="Disordered" evidence="4">
    <location>
        <begin position="1"/>
        <end position="83"/>
    </location>
</feature>
<evidence type="ECO:0000313" key="5">
    <source>
        <dbReference type="EMBL" id="KAG0580532.1"/>
    </source>
</evidence>
<dbReference type="PANTHER" id="PTHR46193">
    <property type="entry name" value="6-PHOSPHOGLUCONATE PHOSPHATASE"/>
    <property type="match status" value="1"/>
</dbReference>
<evidence type="ECO:0000256" key="4">
    <source>
        <dbReference type="SAM" id="MobiDB-lite"/>
    </source>
</evidence>
<dbReference type="PRINTS" id="PR00413">
    <property type="entry name" value="HADHALOGNASE"/>
</dbReference>
<keyword evidence="2" id="KW-0479">Metal-binding</keyword>
<dbReference type="Gene3D" id="1.10.150.240">
    <property type="entry name" value="Putative phosphatase, domain 2"/>
    <property type="match status" value="1"/>
</dbReference>
<feature type="compositionally biased region" description="Polar residues" evidence="4">
    <location>
        <begin position="1"/>
        <end position="18"/>
    </location>
</feature>
<dbReference type="InterPro" id="IPR036412">
    <property type="entry name" value="HAD-like_sf"/>
</dbReference>
<dbReference type="SUPFAM" id="SSF56784">
    <property type="entry name" value="HAD-like"/>
    <property type="match status" value="1"/>
</dbReference>
<dbReference type="InterPro" id="IPR051600">
    <property type="entry name" value="Beta-PGM-like"/>
</dbReference>
<dbReference type="AlphaFoldDB" id="A0A8T0IAT8"/>
<dbReference type="InterPro" id="IPR041492">
    <property type="entry name" value="HAD_2"/>
</dbReference>
<proteinExistence type="predicted"/>
<dbReference type="Pfam" id="PF13419">
    <property type="entry name" value="HAD_2"/>
    <property type="match status" value="1"/>
</dbReference>
<dbReference type="PANTHER" id="PTHR46193:SF19">
    <property type="entry name" value="HALOACID DEHALOGENASE-LIKE HYDROLASE DOMAIN-CONTAINING PROTEIN SGPP"/>
    <property type="match status" value="1"/>
</dbReference>
<dbReference type="GO" id="GO:0003824">
    <property type="term" value="F:catalytic activity"/>
    <property type="evidence" value="ECO:0007669"/>
    <property type="project" value="UniProtKB-ARBA"/>
</dbReference>
<evidence type="ECO:0000256" key="1">
    <source>
        <dbReference type="ARBA" id="ARBA00001946"/>
    </source>
</evidence>
<feature type="compositionally biased region" description="Pro residues" evidence="4">
    <location>
        <begin position="503"/>
        <end position="512"/>
    </location>
</feature>
<dbReference type="InterPro" id="IPR023198">
    <property type="entry name" value="PGP-like_dom2"/>
</dbReference>
<dbReference type="CDD" id="cd07505">
    <property type="entry name" value="HAD_BPGM-like"/>
    <property type="match status" value="1"/>
</dbReference>
<feature type="region of interest" description="Disordered" evidence="4">
    <location>
        <begin position="491"/>
        <end position="512"/>
    </location>
</feature>
<dbReference type="Proteomes" id="UP000822688">
    <property type="component" value="Chromosome 4"/>
</dbReference>
<dbReference type="EMBL" id="CM026424">
    <property type="protein sequence ID" value="KAG0580532.1"/>
    <property type="molecule type" value="Genomic_DNA"/>
</dbReference>
<evidence type="ECO:0000313" key="6">
    <source>
        <dbReference type="Proteomes" id="UP000822688"/>
    </source>
</evidence>